<dbReference type="InterPro" id="IPR036397">
    <property type="entry name" value="RNaseH_sf"/>
</dbReference>
<organism>
    <name type="scientific">Solenopsis invicta</name>
    <name type="common">Red imported fire ant</name>
    <name type="synonym">Solenopsis wagneri</name>
    <dbReference type="NCBI Taxonomy" id="13686"/>
    <lineage>
        <taxon>Eukaryota</taxon>
        <taxon>Metazoa</taxon>
        <taxon>Ecdysozoa</taxon>
        <taxon>Arthropoda</taxon>
        <taxon>Hexapoda</taxon>
        <taxon>Insecta</taxon>
        <taxon>Pterygota</taxon>
        <taxon>Neoptera</taxon>
        <taxon>Endopterygota</taxon>
        <taxon>Hymenoptera</taxon>
        <taxon>Apocrita</taxon>
        <taxon>Aculeata</taxon>
        <taxon>Formicoidea</taxon>
        <taxon>Formicidae</taxon>
        <taxon>Myrmicinae</taxon>
        <taxon>Solenopsis</taxon>
    </lineage>
</organism>
<dbReference type="Gene3D" id="3.30.420.10">
    <property type="entry name" value="Ribonuclease H-like superfamily/Ribonuclease H"/>
    <property type="match status" value="1"/>
</dbReference>
<name>E9IIB2_SOLIN</name>
<reference evidence="1" key="1">
    <citation type="journal article" date="2011" name="Proc. Natl. Acad. Sci. U.S.A.">
        <title>The genome of the fire ant Solenopsis invicta.</title>
        <authorList>
            <person name="Wurm Y."/>
            <person name="Wang J."/>
            <person name="Riba-Grognuz O."/>
            <person name="Corona M."/>
            <person name="Nygaard S."/>
            <person name="Hunt B.G."/>
            <person name="Ingram K.K."/>
            <person name="Falquet L."/>
            <person name="Nipitwattanaphon M."/>
            <person name="Gotzek D."/>
            <person name="Dijkstra M.B."/>
            <person name="Oettler J."/>
            <person name="Comtesse F."/>
            <person name="Shih C.J."/>
            <person name="Wu W.J."/>
            <person name="Yang C.C."/>
            <person name="Thomas J."/>
            <person name="Beaudoing E."/>
            <person name="Pradervand S."/>
            <person name="Flegel V."/>
            <person name="Cook E.D."/>
            <person name="Fabbretti R."/>
            <person name="Stockinger H."/>
            <person name="Long L."/>
            <person name="Farmerie W.G."/>
            <person name="Oakey J."/>
            <person name="Boomsma J.J."/>
            <person name="Pamilo P."/>
            <person name="Yi S.V."/>
            <person name="Heinze J."/>
            <person name="Goodisman M.A."/>
            <person name="Farinelli L."/>
            <person name="Harshman K."/>
            <person name="Hulo N."/>
            <person name="Cerutti L."/>
            <person name="Xenarios I."/>
            <person name="Shoemaker D."/>
            <person name="Keller L."/>
        </authorList>
    </citation>
    <scope>NUCLEOTIDE SEQUENCE [LARGE SCALE GENOMIC DNA]</scope>
</reference>
<dbReference type="AlphaFoldDB" id="E9IIB2"/>
<dbReference type="GO" id="GO:0003676">
    <property type="term" value="F:nucleic acid binding"/>
    <property type="evidence" value="ECO:0007669"/>
    <property type="project" value="InterPro"/>
</dbReference>
<evidence type="ECO:0000313" key="1">
    <source>
        <dbReference type="EMBL" id="EFZ19693.1"/>
    </source>
</evidence>
<feature type="non-terminal residue" evidence="1">
    <location>
        <position position="1"/>
    </location>
</feature>
<dbReference type="HOGENOM" id="CLU_2519081_0_0_1"/>
<proteinExistence type="predicted"/>
<dbReference type="EMBL" id="GL763435">
    <property type="protein sequence ID" value="EFZ19693.1"/>
    <property type="molecule type" value="Genomic_DNA"/>
</dbReference>
<protein>
    <submittedName>
        <fullName evidence="1">Uncharacterized protein</fullName>
    </submittedName>
</protein>
<accession>E9IIB2</accession>
<sequence length="85" mass="9615">IKNHLKGRYLGTINNIQKSVTEELKVIPVEIFLQCYEDWKQRLHQCIAAQGNYFEEDVTLVVSLAVSGIEDLVADRFVGLPGLVK</sequence>
<gene>
    <name evidence="1" type="ORF">SINV_11044</name>
</gene>
<feature type="non-terminal residue" evidence="1">
    <location>
        <position position="85"/>
    </location>
</feature>